<dbReference type="PANTHER" id="PTHR32309">
    <property type="entry name" value="TYROSINE-PROTEIN KINASE"/>
    <property type="match status" value="1"/>
</dbReference>
<keyword evidence="5" id="KW-0418">Kinase</keyword>
<keyword evidence="1" id="KW-0547">Nucleotide-binding</keyword>
<proteinExistence type="predicted"/>
<dbReference type="SUPFAM" id="SSF52540">
    <property type="entry name" value="P-loop containing nucleoside triphosphate hydrolases"/>
    <property type="match status" value="1"/>
</dbReference>
<reference evidence="6" key="1">
    <citation type="submission" date="2015-09" db="EMBL/GenBank/DDBJ databases">
        <authorList>
            <person name="Daims H."/>
        </authorList>
    </citation>
    <scope>NUCLEOTIDE SEQUENCE [LARGE SCALE GENOMIC DNA]</scope>
</reference>
<dbReference type="EC" id="2.7.10.2" evidence="5"/>
<dbReference type="Gene3D" id="3.40.50.300">
    <property type="entry name" value="P-loop containing nucleotide triphosphate hydrolases"/>
    <property type="match status" value="1"/>
</dbReference>
<dbReference type="Proteomes" id="UP000066284">
    <property type="component" value="Chromosome 1"/>
</dbReference>
<dbReference type="STRING" id="1715989.NITINOP_0406"/>
<keyword evidence="5" id="KW-0808">Transferase</keyword>
<protein>
    <submittedName>
        <fullName evidence="5">Putative Exopolysaccharide biosynthesis related tyrosine-protein kinase</fullName>
        <ecNumber evidence="5">2.7.10.2</ecNumber>
    </submittedName>
</protein>
<name>A0A0S4KSL6_9BACT</name>
<dbReference type="RefSeq" id="WP_231908708.1">
    <property type="nucleotide sequence ID" value="NZ_LN885086.1"/>
</dbReference>
<organism evidence="5 6">
    <name type="scientific">Candidatus Nitrospira inopinata</name>
    <dbReference type="NCBI Taxonomy" id="1715989"/>
    <lineage>
        <taxon>Bacteria</taxon>
        <taxon>Pseudomonadati</taxon>
        <taxon>Nitrospirota</taxon>
        <taxon>Nitrospiria</taxon>
        <taxon>Nitrospirales</taxon>
        <taxon>Nitrospiraceae</taxon>
        <taxon>Nitrospira</taxon>
    </lineage>
</organism>
<gene>
    <name evidence="5" type="ORF">NITINOP_0406</name>
</gene>
<dbReference type="PANTHER" id="PTHR32309:SF31">
    <property type="entry name" value="CAPSULAR EXOPOLYSACCHARIDE FAMILY"/>
    <property type="match status" value="1"/>
</dbReference>
<feature type="region of interest" description="Disordered" evidence="3">
    <location>
        <begin position="1"/>
        <end position="36"/>
    </location>
</feature>
<dbReference type="InterPro" id="IPR002586">
    <property type="entry name" value="CobQ/CobB/MinD/ParA_Nub-bd_dom"/>
</dbReference>
<evidence type="ECO:0000313" key="6">
    <source>
        <dbReference type="Proteomes" id="UP000066284"/>
    </source>
</evidence>
<dbReference type="InterPro" id="IPR005702">
    <property type="entry name" value="Wzc-like_C"/>
</dbReference>
<dbReference type="InterPro" id="IPR027417">
    <property type="entry name" value="P-loop_NTPase"/>
</dbReference>
<feature type="domain" description="CobQ/CobB/MinD/ParA nucleotide binding" evidence="4">
    <location>
        <begin position="89"/>
        <end position="261"/>
    </location>
</feature>
<dbReference type="EMBL" id="LN885086">
    <property type="protein sequence ID" value="CUQ65382.1"/>
    <property type="molecule type" value="Genomic_DNA"/>
</dbReference>
<dbReference type="KEGG" id="nio:NITINOP_0406"/>
<evidence type="ECO:0000256" key="2">
    <source>
        <dbReference type="ARBA" id="ARBA00022840"/>
    </source>
</evidence>
<evidence type="ECO:0000313" key="5">
    <source>
        <dbReference type="EMBL" id="CUQ65382.1"/>
    </source>
</evidence>
<keyword evidence="6" id="KW-1185">Reference proteome</keyword>
<evidence type="ECO:0000256" key="3">
    <source>
        <dbReference type="SAM" id="MobiDB-lite"/>
    </source>
</evidence>
<evidence type="ECO:0000256" key="1">
    <source>
        <dbReference type="ARBA" id="ARBA00022741"/>
    </source>
</evidence>
<feature type="compositionally biased region" description="Pro residues" evidence="3">
    <location>
        <begin position="22"/>
        <end position="32"/>
    </location>
</feature>
<dbReference type="Pfam" id="PF01656">
    <property type="entry name" value="CbiA"/>
    <property type="match status" value="1"/>
</dbReference>
<sequence>MMEHLQSAMDRFKAQQHSARVPPRPDQPPTAAPPTILYSRTRSVVIHEDVLQRRRILTRHDSPFADAYKILRTQVLHRLRENGWNMLGVTSPRDGAGKTLTAINLAIAIATEPNQTVLLVDADLRAPRIHEVLELERKPGLTEYLLDGLPVEEMLLYPGLGRLVVLPGGRGTEQSAEILASPRMTALGKELKHRYESRIVIFDLPPVLDRADVLAFGPQLDALLLVVEDGNTSEPDLQRTLHVLKGGTAVLGTVLNKSGRDQLSMSKVKRAVSADRKWAR</sequence>
<keyword evidence="2" id="KW-0067">ATP-binding</keyword>
<dbReference type="InterPro" id="IPR050445">
    <property type="entry name" value="Bact_polysacc_biosynth/exp"/>
</dbReference>
<accession>A0A0S4KSL6</accession>
<dbReference type="GO" id="GO:0004715">
    <property type="term" value="F:non-membrane spanning protein tyrosine kinase activity"/>
    <property type="evidence" value="ECO:0007669"/>
    <property type="project" value="UniProtKB-EC"/>
</dbReference>
<evidence type="ECO:0000259" key="4">
    <source>
        <dbReference type="Pfam" id="PF01656"/>
    </source>
</evidence>
<dbReference type="AlphaFoldDB" id="A0A0S4KSL6"/>
<dbReference type="CDD" id="cd05387">
    <property type="entry name" value="BY-kinase"/>
    <property type="match status" value="1"/>
</dbReference>